<evidence type="ECO:0000313" key="6">
    <source>
        <dbReference type="EMBL" id="KKN63112.1"/>
    </source>
</evidence>
<comment type="caution">
    <text evidence="6">The sequence shown here is derived from an EMBL/GenBank/DDBJ whole genome shotgun (WGS) entry which is preliminary data.</text>
</comment>
<protein>
    <recommendedName>
        <fullName evidence="5">HTH lysR-type domain-containing protein</fullName>
    </recommendedName>
</protein>
<accession>A0A0F9SL79</accession>
<dbReference type="GO" id="GO:0043565">
    <property type="term" value="F:sequence-specific DNA binding"/>
    <property type="evidence" value="ECO:0007669"/>
    <property type="project" value="TreeGrafter"/>
</dbReference>
<dbReference type="GO" id="GO:0003700">
    <property type="term" value="F:DNA-binding transcription factor activity"/>
    <property type="evidence" value="ECO:0007669"/>
    <property type="project" value="InterPro"/>
</dbReference>
<dbReference type="CDD" id="cd08474">
    <property type="entry name" value="PBP2_CrgA_like_5"/>
    <property type="match status" value="1"/>
</dbReference>
<evidence type="ECO:0000259" key="5">
    <source>
        <dbReference type="PROSITE" id="PS50931"/>
    </source>
</evidence>
<dbReference type="Pfam" id="PF00126">
    <property type="entry name" value="HTH_1"/>
    <property type="match status" value="1"/>
</dbReference>
<dbReference type="InterPro" id="IPR036390">
    <property type="entry name" value="WH_DNA-bd_sf"/>
</dbReference>
<sequence length="297" mass="32799">MLRDNLNDLVGFIAVAREGSFTKAAAKLGISQSALSHAISGLEKKLGIRLLARSTRSVSTTEAGERLLAKIGPKLDEIGEELSVIGELSGSPSGTIRINASEHPAKMIIWPKLIGILKDYPDLNVEVTIDHKLIDIVAERYDLGVRLGGSLPKDMIAIRISPDTQMAVVGTKQYFDKASIPLTPDDLKAHNCINYRLPTSGGIYSWEFEKDQIDFSVRLRGQITFNSSYLAIEAALAGLGVAYLPHDMAQQYIDQGLLIRVLEDWCPPFSGYHIYYPNRHQPSSAFTTIVEALRYRE</sequence>
<keyword evidence="3" id="KW-0238">DNA-binding</keyword>
<dbReference type="InterPro" id="IPR058163">
    <property type="entry name" value="LysR-type_TF_proteobact-type"/>
</dbReference>
<dbReference type="Gene3D" id="1.10.10.10">
    <property type="entry name" value="Winged helix-like DNA-binding domain superfamily/Winged helix DNA-binding domain"/>
    <property type="match status" value="1"/>
</dbReference>
<evidence type="ECO:0000256" key="4">
    <source>
        <dbReference type="ARBA" id="ARBA00023163"/>
    </source>
</evidence>
<dbReference type="Gene3D" id="3.40.190.290">
    <property type="match status" value="1"/>
</dbReference>
<dbReference type="InterPro" id="IPR036388">
    <property type="entry name" value="WH-like_DNA-bd_sf"/>
</dbReference>
<reference evidence="6" key="1">
    <citation type="journal article" date="2015" name="Nature">
        <title>Complex archaea that bridge the gap between prokaryotes and eukaryotes.</title>
        <authorList>
            <person name="Spang A."/>
            <person name="Saw J.H."/>
            <person name="Jorgensen S.L."/>
            <person name="Zaremba-Niedzwiedzka K."/>
            <person name="Martijn J."/>
            <person name="Lind A.E."/>
            <person name="van Eijk R."/>
            <person name="Schleper C."/>
            <person name="Guy L."/>
            <person name="Ettema T.J."/>
        </authorList>
    </citation>
    <scope>NUCLEOTIDE SEQUENCE</scope>
</reference>
<dbReference type="PANTHER" id="PTHR30537">
    <property type="entry name" value="HTH-TYPE TRANSCRIPTIONAL REGULATOR"/>
    <property type="match status" value="1"/>
</dbReference>
<dbReference type="FunFam" id="1.10.10.10:FF:000001">
    <property type="entry name" value="LysR family transcriptional regulator"/>
    <property type="match status" value="1"/>
</dbReference>
<dbReference type="PANTHER" id="PTHR30537:SF1">
    <property type="entry name" value="HTH-TYPE TRANSCRIPTIONAL REGULATOR PGRR"/>
    <property type="match status" value="1"/>
</dbReference>
<keyword evidence="2" id="KW-0805">Transcription regulation</keyword>
<feature type="domain" description="HTH lysR-type" evidence="5">
    <location>
        <begin position="4"/>
        <end position="61"/>
    </location>
</feature>
<dbReference type="GO" id="GO:0006351">
    <property type="term" value="P:DNA-templated transcription"/>
    <property type="evidence" value="ECO:0007669"/>
    <property type="project" value="TreeGrafter"/>
</dbReference>
<dbReference type="FunFam" id="3.40.190.290:FF:000012">
    <property type="entry name" value="Transcriptional regulator, LysR family"/>
    <property type="match status" value="1"/>
</dbReference>
<gene>
    <name evidence="6" type="ORF">LCGC14_0505360</name>
</gene>
<evidence type="ECO:0000256" key="2">
    <source>
        <dbReference type="ARBA" id="ARBA00023015"/>
    </source>
</evidence>
<evidence type="ECO:0000256" key="3">
    <source>
        <dbReference type="ARBA" id="ARBA00023125"/>
    </source>
</evidence>
<dbReference type="InterPro" id="IPR000847">
    <property type="entry name" value="LysR_HTH_N"/>
</dbReference>
<dbReference type="SUPFAM" id="SSF53850">
    <property type="entry name" value="Periplasmic binding protein-like II"/>
    <property type="match status" value="1"/>
</dbReference>
<dbReference type="PROSITE" id="PS50931">
    <property type="entry name" value="HTH_LYSR"/>
    <property type="match status" value="1"/>
</dbReference>
<name>A0A0F9SL79_9ZZZZ</name>
<dbReference type="SUPFAM" id="SSF46785">
    <property type="entry name" value="Winged helix' DNA-binding domain"/>
    <property type="match status" value="1"/>
</dbReference>
<organism evidence="6">
    <name type="scientific">marine sediment metagenome</name>
    <dbReference type="NCBI Taxonomy" id="412755"/>
    <lineage>
        <taxon>unclassified sequences</taxon>
        <taxon>metagenomes</taxon>
        <taxon>ecological metagenomes</taxon>
    </lineage>
</organism>
<proteinExistence type="inferred from homology"/>
<dbReference type="EMBL" id="LAZR01000601">
    <property type="protein sequence ID" value="KKN63112.1"/>
    <property type="molecule type" value="Genomic_DNA"/>
</dbReference>
<dbReference type="InterPro" id="IPR005119">
    <property type="entry name" value="LysR_subst-bd"/>
</dbReference>
<keyword evidence="4" id="KW-0804">Transcription</keyword>
<comment type="similarity">
    <text evidence="1">Belongs to the LysR transcriptional regulatory family.</text>
</comment>
<dbReference type="AlphaFoldDB" id="A0A0F9SL79"/>
<dbReference type="Pfam" id="PF03466">
    <property type="entry name" value="LysR_substrate"/>
    <property type="match status" value="1"/>
</dbReference>
<evidence type="ECO:0000256" key="1">
    <source>
        <dbReference type="ARBA" id="ARBA00009437"/>
    </source>
</evidence>
<dbReference type="PRINTS" id="PR00039">
    <property type="entry name" value="HTHLYSR"/>
</dbReference>